<dbReference type="Gene3D" id="3.20.20.190">
    <property type="entry name" value="Phosphatidylinositol (PI) phosphodiesterase"/>
    <property type="match status" value="1"/>
</dbReference>
<dbReference type="OrthoDB" id="384721at2"/>
<comment type="caution">
    <text evidence="2">The sequence shown here is derived from an EMBL/GenBank/DDBJ whole genome shotgun (WGS) entry which is preliminary data.</text>
</comment>
<dbReference type="InterPro" id="IPR030395">
    <property type="entry name" value="GP_PDE_dom"/>
</dbReference>
<dbReference type="PANTHER" id="PTHR46320:SF1">
    <property type="entry name" value="GLYCEROPHOSPHODIESTER PHOSPHODIESTERASE 1"/>
    <property type="match status" value="1"/>
</dbReference>
<evidence type="ECO:0000313" key="2">
    <source>
        <dbReference type="EMBL" id="PSG93410.1"/>
    </source>
</evidence>
<evidence type="ECO:0000259" key="1">
    <source>
        <dbReference type="PROSITE" id="PS51704"/>
    </source>
</evidence>
<dbReference type="PROSITE" id="PS51704">
    <property type="entry name" value="GP_PDE"/>
    <property type="match status" value="1"/>
</dbReference>
<dbReference type="SUPFAM" id="SSF51695">
    <property type="entry name" value="PLC-like phosphodiesterases"/>
    <property type="match status" value="1"/>
</dbReference>
<dbReference type="RefSeq" id="WP_106676839.1">
    <property type="nucleotide sequence ID" value="NZ_JACHWV010000001.1"/>
</dbReference>
<dbReference type="Proteomes" id="UP000238430">
    <property type="component" value="Unassembled WGS sequence"/>
</dbReference>
<organism evidence="2 3">
    <name type="scientific">Mesoflavibacter zeaxanthinifaciens subsp. sabulilitoris</name>
    <dbReference type="NCBI Taxonomy" id="1520893"/>
    <lineage>
        <taxon>Bacteria</taxon>
        <taxon>Pseudomonadati</taxon>
        <taxon>Bacteroidota</taxon>
        <taxon>Flavobacteriia</taxon>
        <taxon>Flavobacteriales</taxon>
        <taxon>Flavobacteriaceae</taxon>
        <taxon>Mesoflavibacter</taxon>
    </lineage>
</organism>
<dbReference type="GO" id="GO:0070291">
    <property type="term" value="P:N-acylethanolamine metabolic process"/>
    <property type="evidence" value="ECO:0007669"/>
    <property type="project" value="TreeGrafter"/>
</dbReference>
<gene>
    <name evidence="2" type="ORF">C7H61_02545</name>
</gene>
<dbReference type="InterPro" id="IPR017946">
    <property type="entry name" value="PLC-like_Pdiesterase_TIM-brl"/>
</dbReference>
<dbReference type="EMBL" id="PXOT01000015">
    <property type="protein sequence ID" value="PSG93410.1"/>
    <property type="molecule type" value="Genomic_DNA"/>
</dbReference>
<dbReference type="GO" id="GO:0006580">
    <property type="term" value="P:ethanolamine metabolic process"/>
    <property type="evidence" value="ECO:0007669"/>
    <property type="project" value="TreeGrafter"/>
</dbReference>
<dbReference type="Pfam" id="PF03009">
    <property type="entry name" value="GDPD"/>
    <property type="match status" value="1"/>
</dbReference>
<dbReference type="PANTHER" id="PTHR46320">
    <property type="entry name" value="GLYCEROPHOSPHODIESTER PHOSPHODIESTERASE 1"/>
    <property type="match status" value="1"/>
</dbReference>
<name>A0A2T1NKM1_9FLAO</name>
<reference evidence="2 3" key="1">
    <citation type="submission" date="2018-03" db="EMBL/GenBank/DDBJ databases">
        <title>Mesoflavibacter sp. HG37 and Mesoflavibacter sp. HG96 sp.nov., two marine bacteria isolated from seawater of Western Pacific Ocean.</title>
        <authorList>
            <person name="Cheng H."/>
            <person name="Wu Y.-H."/>
            <person name="Guo L.-L."/>
            <person name="Xu X.-W."/>
        </authorList>
    </citation>
    <scope>NUCLEOTIDE SEQUENCE [LARGE SCALE GENOMIC DNA]</scope>
    <source>
        <strain evidence="2 3">KCTC 42117</strain>
    </source>
</reference>
<accession>A0A2T1NKM1</accession>
<protein>
    <submittedName>
        <fullName evidence="2">Glycerophosphodiester phosphodiesterase</fullName>
    </submittedName>
</protein>
<dbReference type="PROSITE" id="PS51257">
    <property type="entry name" value="PROKAR_LIPOPROTEIN"/>
    <property type="match status" value="1"/>
</dbReference>
<feature type="domain" description="GP-PDE" evidence="1">
    <location>
        <begin position="56"/>
        <end position="299"/>
    </location>
</feature>
<dbReference type="CDD" id="cd08566">
    <property type="entry name" value="GDPD_AtGDE_like"/>
    <property type="match status" value="1"/>
</dbReference>
<keyword evidence="3" id="KW-1185">Reference proteome</keyword>
<dbReference type="AlphaFoldDB" id="A0A2T1NKM1"/>
<sequence>MNNVKSTYTFILPIILFLVVLSCNNKNKQDVKPQLKPNQTTSILLKKFKYRSDDKPIISVHRGGKGLSNYPENCLETLKYINDSISAIYEIDVAQTKDSVLVLMHDNSLDRTTTGTGKLTNYTYKQLQQFNLVDDFGTETNFKIPTLKDVLLFAKQNNIVLTLDKKRSVDYKSIVNLVNQLQAQDQVVLITYDIQQATEAYAIAPHLLLSVSARNTKELDWLLHSKIPTQNMLAFTGTRLSSDSLYKAIHKLGVKTILGTLGNLDKQAKTKSDTLYRHWMQKGIDVFATDRPFEAANALQISK</sequence>
<dbReference type="GO" id="GO:0005886">
    <property type="term" value="C:plasma membrane"/>
    <property type="evidence" value="ECO:0007669"/>
    <property type="project" value="TreeGrafter"/>
</dbReference>
<dbReference type="GO" id="GO:0006644">
    <property type="term" value="P:phospholipid metabolic process"/>
    <property type="evidence" value="ECO:0007669"/>
    <property type="project" value="TreeGrafter"/>
</dbReference>
<proteinExistence type="predicted"/>
<evidence type="ECO:0000313" key="3">
    <source>
        <dbReference type="Proteomes" id="UP000238430"/>
    </source>
</evidence>
<dbReference type="GO" id="GO:0008889">
    <property type="term" value="F:glycerophosphodiester phosphodiesterase activity"/>
    <property type="evidence" value="ECO:0007669"/>
    <property type="project" value="TreeGrafter"/>
</dbReference>